<feature type="repeat" description="ANK" evidence="3">
    <location>
        <begin position="202"/>
        <end position="234"/>
    </location>
</feature>
<dbReference type="NCBIfam" id="TIGR04294">
    <property type="entry name" value="pre_pil_HX9DG"/>
    <property type="match status" value="1"/>
</dbReference>
<dbReference type="Proteomes" id="UP000285961">
    <property type="component" value="Unassembled WGS sequence"/>
</dbReference>
<feature type="repeat" description="ANK" evidence="3">
    <location>
        <begin position="400"/>
        <end position="425"/>
    </location>
</feature>
<keyword evidence="5" id="KW-0472">Membrane</keyword>
<keyword evidence="5" id="KW-0812">Transmembrane</keyword>
<dbReference type="InterPro" id="IPR027558">
    <property type="entry name" value="Pre_pil_HX9DG_C"/>
</dbReference>
<dbReference type="InterPro" id="IPR036770">
    <property type="entry name" value="Ankyrin_rpt-contain_sf"/>
</dbReference>
<dbReference type="PROSITE" id="PS50088">
    <property type="entry name" value="ANK_REPEAT"/>
    <property type="match status" value="8"/>
</dbReference>
<feature type="repeat" description="ANK" evidence="3">
    <location>
        <begin position="267"/>
        <end position="299"/>
    </location>
</feature>
<sequence length="699" mass="76441">MREQAQSRMGTMRPLPSLAQAICRFSGKAPQANHFSVEVELFCDPWKCTSHLVDAQLTLSESEDSVLRVIPEQRSPAMKAANSDTTTFSLCRIMFRSAVISLFLVILLPLTAAFPESQEEARQKALKELREKNIPFTIEEFINRAGQGDISTVNLFLAAGMYYNVKDKDRWTALMRSAAEGHTGIVKLLLEKGADVNARNADGATALMLADAAGHSEAVNILLEYGAITYPGDRMETALIEATWKGNVESVKDLLAEGADPNAADEFGNAVLMYAVSEGFHDIAKVLLENGADANQKKPVTGMTALMIAVNEGFDDVAELLLDANADVNAKNRAQGTALMFAAAGGHADIVKLLLRKGANVNDKDAHGYTALMLAARNGYDGVIRALLHRGAVINLRNANGATAMMLAAAGGHGETVQLLRRAGARDYAGGDDEATESPTPSEDAAQGVPRLPDDEANLMGTDVEKLKEKIRRNACADNLRHIGLILSLFAAEQKDRFPRIDDVKGNLMFEAAMLYPEYLRDTSILGCPSDSGYREGVTFRLKDNIQHPDWQTGEIHPDCITCESYIYLGWLVTNEEEGLAAITAYRELSVEECDQSLIVHEGSNLSSNRIRRLSLGADRFLHSDVNAVVRGKPSPAAQVPVMWEWPTNHGNGGNVLYLDGHVEFVPYPGKFPMTKKFIKELRRIQPQFSEDVLPIITR</sequence>
<feature type="transmembrane region" description="Helical" evidence="5">
    <location>
        <begin position="93"/>
        <end position="114"/>
    </location>
</feature>
<name>A0A419F7G2_9BACT</name>
<dbReference type="PANTHER" id="PTHR24173:SF74">
    <property type="entry name" value="ANKYRIN REPEAT DOMAIN-CONTAINING PROTEIN 16"/>
    <property type="match status" value="1"/>
</dbReference>
<keyword evidence="1" id="KW-0677">Repeat</keyword>
<keyword evidence="5" id="KW-1133">Transmembrane helix</keyword>
<dbReference type="SUPFAM" id="SSF48403">
    <property type="entry name" value="Ankyrin repeat"/>
    <property type="match status" value="1"/>
</dbReference>
<keyword evidence="2 3" id="KW-0040">ANK repeat</keyword>
<comment type="caution">
    <text evidence="6">The sequence shown here is derived from an EMBL/GenBank/DDBJ whole genome shotgun (WGS) entry which is preliminary data.</text>
</comment>
<feature type="region of interest" description="Disordered" evidence="4">
    <location>
        <begin position="428"/>
        <end position="455"/>
    </location>
</feature>
<evidence type="ECO:0000256" key="4">
    <source>
        <dbReference type="SAM" id="MobiDB-lite"/>
    </source>
</evidence>
<feature type="repeat" description="ANK" evidence="3">
    <location>
        <begin position="334"/>
        <end position="366"/>
    </location>
</feature>
<proteinExistence type="predicted"/>
<evidence type="ECO:0000256" key="1">
    <source>
        <dbReference type="ARBA" id="ARBA00022737"/>
    </source>
</evidence>
<protein>
    <submittedName>
        <fullName evidence="6">Uncharacterized protein</fullName>
    </submittedName>
</protein>
<dbReference type="InterPro" id="IPR002110">
    <property type="entry name" value="Ankyrin_rpt"/>
</dbReference>
<dbReference type="Pfam" id="PF12796">
    <property type="entry name" value="Ank_2"/>
    <property type="match status" value="3"/>
</dbReference>
<evidence type="ECO:0000313" key="6">
    <source>
        <dbReference type="EMBL" id="RJP74343.1"/>
    </source>
</evidence>
<evidence type="ECO:0000256" key="5">
    <source>
        <dbReference type="SAM" id="Phobius"/>
    </source>
</evidence>
<evidence type="ECO:0000256" key="3">
    <source>
        <dbReference type="PROSITE-ProRule" id="PRU00023"/>
    </source>
</evidence>
<gene>
    <name evidence="6" type="ORF">C4532_02720</name>
</gene>
<dbReference type="AlphaFoldDB" id="A0A419F7G2"/>
<evidence type="ECO:0000256" key="2">
    <source>
        <dbReference type="ARBA" id="ARBA00023043"/>
    </source>
</evidence>
<dbReference type="PROSITE" id="PS50297">
    <property type="entry name" value="ANK_REP_REGION"/>
    <property type="match status" value="8"/>
</dbReference>
<dbReference type="Gene3D" id="1.25.40.20">
    <property type="entry name" value="Ankyrin repeat-containing domain"/>
    <property type="match status" value="3"/>
</dbReference>
<organism evidence="6 7">
    <name type="scientific">Candidatus Abyssobacteria bacterium SURF_17</name>
    <dbReference type="NCBI Taxonomy" id="2093361"/>
    <lineage>
        <taxon>Bacteria</taxon>
        <taxon>Pseudomonadati</taxon>
        <taxon>Candidatus Hydrogenedentota</taxon>
        <taxon>Candidatus Abyssobacteria</taxon>
    </lineage>
</organism>
<feature type="repeat" description="ANK" evidence="3">
    <location>
        <begin position="234"/>
        <end position="266"/>
    </location>
</feature>
<dbReference type="PANTHER" id="PTHR24173">
    <property type="entry name" value="ANKYRIN REPEAT CONTAINING"/>
    <property type="match status" value="1"/>
</dbReference>
<dbReference type="PRINTS" id="PR01415">
    <property type="entry name" value="ANKYRIN"/>
</dbReference>
<feature type="repeat" description="ANK" evidence="3">
    <location>
        <begin position="301"/>
        <end position="333"/>
    </location>
</feature>
<dbReference type="SMART" id="SM00248">
    <property type="entry name" value="ANK"/>
    <property type="match status" value="8"/>
</dbReference>
<reference evidence="6 7" key="1">
    <citation type="journal article" date="2017" name="ISME J.">
        <title>Energy and carbon metabolisms in a deep terrestrial subsurface fluid microbial community.</title>
        <authorList>
            <person name="Momper L."/>
            <person name="Jungbluth S.P."/>
            <person name="Lee M.D."/>
            <person name="Amend J.P."/>
        </authorList>
    </citation>
    <scope>NUCLEOTIDE SEQUENCE [LARGE SCALE GENOMIC DNA]</scope>
    <source>
        <strain evidence="6">SURF_17</strain>
    </source>
</reference>
<dbReference type="EMBL" id="QZKI01000016">
    <property type="protein sequence ID" value="RJP74343.1"/>
    <property type="molecule type" value="Genomic_DNA"/>
</dbReference>
<evidence type="ECO:0000313" key="7">
    <source>
        <dbReference type="Proteomes" id="UP000285961"/>
    </source>
</evidence>
<feature type="repeat" description="ANK" evidence="3">
    <location>
        <begin position="367"/>
        <end position="399"/>
    </location>
</feature>
<feature type="repeat" description="ANK" evidence="3">
    <location>
        <begin position="169"/>
        <end position="201"/>
    </location>
</feature>
<accession>A0A419F7G2</accession>